<comment type="caution">
    <text evidence="1">The sequence shown here is derived from an EMBL/GenBank/DDBJ whole genome shotgun (WGS) entry which is preliminary data.</text>
</comment>
<organism evidence="1 2">
    <name type="scientific">Rhizobium mongolense</name>
    <dbReference type="NCBI Taxonomy" id="57676"/>
    <lineage>
        <taxon>Bacteria</taxon>
        <taxon>Pseudomonadati</taxon>
        <taxon>Pseudomonadota</taxon>
        <taxon>Alphaproteobacteria</taxon>
        <taxon>Hyphomicrobiales</taxon>
        <taxon>Rhizobiaceae</taxon>
        <taxon>Rhizobium/Agrobacterium group</taxon>
        <taxon>Rhizobium</taxon>
    </lineage>
</organism>
<dbReference type="EMBL" id="JACIFX010000004">
    <property type="protein sequence ID" value="MBB4229385.1"/>
    <property type="molecule type" value="Genomic_DNA"/>
</dbReference>
<dbReference type="RefSeq" id="WP_156890788.1">
    <property type="nucleotide sequence ID" value="NZ_JACIFX010000004.1"/>
</dbReference>
<proteinExistence type="predicted"/>
<accession>A0ABR6INW8</accession>
<keyword evidence="2" id="KW-1185">Reference proteome</keyword>
<sequence length="53" mass="5768">MKAVEAVKAAQWNFRHLLRIGKAKIDSDSCSAVVVWPQAAPADKVAAEFAEIE</sequence>
<gene>
    <name evidence="1" type="ORF">GGD56_003236</name>
</gene>
<protein>
    <submittedName>
        <fullName evidence="1">Uncharacterized protein</fullName>
    </submittedName>
</protein>
<reference evidence="1 2" key="1">
    <citation type="submission" date="2020-08" db="EMBL/GenBank/DDBJ databases">
        <title>Genomic Encyclopedia of Type Strains, Phase IV (KMG-V): Genome sequencing to study the core and pangenomes of soil and plant-associated prokaryotes.</title>
        <authorList>
            <person name="Whitman W."/>
        </authorList>
    </citation>
    <scope>NUCLEOTIDE SEQUENCE [LARGE SCALE GENOMIC DNA]</scope>
    <source>
        <strain evidence="1 2">SEMIA 4087</strain>
    </source>
</reference>
<evidence type="ECO:0000313" key="2">
    <source>
        <dbReference type="Proteomes" id="UP000551353"/>
    </source>
</evidence>
<name>A0ABR6INW8_9HYPH</name>
<dbReference type="Proteomes" id="UP000551353">
    <property type="component" value="Unassembled WGS sequence"/>
</dbReference>
<evidence type="ECO:0000313" key="1">
    <source>
        <dbReference type="EMBL" id="MBB4229385.1"/>
    </source>
</evidence>